<evidence type="ECO:0000256" key="1">
    <source>
        <dbReference type="SAM" id="MobiDB-lite"/>
    </source>
</evidence>
<feature type="non-terminal residue" evidence="2">
    <location>
        <position position="1"/>
    </location>
</feature>
<dbReference type="Proteomes" id="UP000694240">
    <property type="component" value="Chromosome 13"/>
</dbReference>
<dbReference type="AlphaFoldDB" id="A0A8T1XJE2"/>
<sequence>IVNDSDAWLTTTVVQALFFDQESSSKGASNRSESQEFVSRVKETPTDTHSNMHKLHLGPAETASLGKAKTILEGGGKRGEDPKKIVRERRGSEHKHHISRDR</sequence>
<evidence type="ECO:0000313" key="2">
    <source>
        <dbReference type="EMBL" id="KAG7532394.1"/>
    </source>
</evidence>
<accession>A0A8T1XJE2</accession>
<feature type="compositionally biased region" description="Polar residues" evidence="1">
    <location>
        <begin position="21"/>
        <end position="37"/>
    </location>
</feature>
<evidence type="ECO:0000313" key="3">
    <source>
        <dbReference type="Proteomes" id="UP000694240"/>
    </source>
</evidence>
<feature type="region of interest" description="Disordered" evidence="1">
    <location>
        <begin position="20"/>
        <end position="102"/>
    </location>
</feature>
<protein>
    <submittedName>
        <fullName evidence="2">Uncharacterized protein</fullName>
    </submittedName>
</protein>
<name>A0A8T1XJE2_9BRAS</name>
<keyword evidence="3" id="KW-1185">Reference proteome</keyword>
<comment type="caution">
    <text evidence="2">The sequence shown here is derived from an EMBL/GenBank/DDBJ whole genome shotgun (WGS) entry which is preliminary data.</text>
</comment>
<feature type="compositionally biased region" description="Basic residues" evidence="1">
    <location>
        <begin position="92"/>
        <end position="102"/>
    </location>
</feature>
<proteinExistence type="predicted"/>
<gene>
    <name evidence="2" type="ORF">ISN45_Aa08g000830</name>
</gene>
<organism evidence="2 3">
    <name type="scientific">Arabidopsis thaliana x Arabidopsis arenosa</name>
    <dbReference type="NCBI Taxonomy" id="1240361"/>
    <lineage>
        <taxon>Eukaryota</taxon>
        <taxon>Viridiplantae</taxon>
        <taxon>Streptophyta</taxon>
        <taxon>Embryophyta</taxon>
        <taxon>Tracheophyta</taxon>
        <taxon>Spermatophyta</taxon>
        <taxon>Magnoliopsida</taxon>
        <taxon>eudicotyledons</taxon>
        <taxon>Gunneridae</taxon>
        <taxon>Pentapetalae</taxon>
        <taxon>rosids</taxon>
        <taxon>malvids</taxon>
        <taxon>Brassicales</taxon>
        <taxon>Brassicaceae</taxon>
        <taxon>Camelineae</taxon>
        <taxon>Arabidopsis</taxon>
    </lineage>
</organism>
<feature type="compositionally biased region" description="Basic and acidic residues" evidence="1">
    <location>
        <begin position="75"/>
        <end position="91"/>
    </location>
</feature>
<reference evidence="2 3" key="1">
    <citation type="submission" date="2020-12" db="EMBL/GenBank/DDBJ databases">
        <title>Concerted genomic and epigenomic changes stabilize Arabidopsis allopolyploids.</title>
        <authorList>
            <person name="Chen Z."/>
        </authorList>
    </citation>
    <scope>NUCLEOTIDE SEQUENCE [LARGE SCALE GENOMIC DNA]</scope>
    <source>
        <strain evidence="2">Allo738</strain>
        <tissue evidence="2">Leaf</tissue>
    </source>
</reference>
<dbReference type="EMBL" id="JAEFBK010000013">
    <property type="protein sequence ID" value="KAG7532394.1"/>
    <property type="molecule type" value="Genomic_DNA"/>
</dbReference>